<keyword evidence="3" id="KW-1185">Reference proteome</keyword>
<sequence length="112" mass="13376">MMENFLKYLWSDEFWSSPASAFAPTVVIISWFVFCEIRERRALRAAQRVVASGWEPVEHATYQHKWLPWVKCYVMFYTVSLNDKFMPAVYVLRGKHSSEIPMHKFHSRWSLV</sequence>
<protein>
    <submittedName>
        <fullName evidence="2">Uncharacterized protein</fullName>
    </submittedName>
</protein>
<accession>A0AAE7WS41</accession>
<keyword evidence="1" id="KW-0812">Transmembrane</keyword>
<proteinExistence type="predicted"/>
<evidence type="ECO:0000313" key="2">
    <source>
        <dbReference type="EMBL" id="QYW04713.1"/>
    </source>
</evidence>
<evidence type="ECO:0000256" key="1">
    <source>
        <dbReference type="SAM" id="Phobius"/>
    </source>
</evidence>
<organism evidence="2 3">
    <name type="scientific">Erwinia phage pEa_SNUABM_7</name>
    <dbReference type="NCBI Taxonomy" id="2866695"/>
    <lineage>
        <taxon>Viruses</taxon>
        <taxon>Duplodnaviria</taxon>
        <taxon>Heunggongvirae</taxon>
        <taxon>Uroviricota</taxon>
        <taxon>Caudoviricetes</taxon>
        <taxon>Snuvirus</taxon>
        <taxon>Snuvirus SNUABM7</taxon>
    </lineage>
</organism>
<keyword evidence="1" id="KW-0472">Membrane</keyword>
<feature type="transmembrane region" description="Helical" evidence="1">
    <location>
        <begin position="15"/>
        <end position="34"/>
    </location>
</feature>
<dbReference type="Proteomes" id="UP000827609">
    <property type="component" value="Segment"/>
</dbReference>
<dbReference type="EMBL" id="MZ475896">
    <property type="protein sequence ID" value="QYW04713.1"/>
    <property type="molecule type" value="Genomic_DNA"/>
</dbReference>
<name>A0AAE7WS41_9CAUD</name>
<keyword evidence="1" id="KW-1133">Transmembrane helix</keyword>
<gene>
    <name evidence="2" type="ORF">pEaSNUABM7_00045</name>
</gene>
<evidence type="ECO:0000313" key="3">
    <source>
        <dbReference type="Proteomes" id="UP000827609"/>
    </source>
</evidence>
<reference evidence="2" key="1">
    <citation type="submission" date="2021-06" db="EMBL/GenBank/DDBJ databases">
        <title>Complete genome sequence of Erwinia phage pEa_SNUABM_7.</title>
        <authorList>
            <person name="Kim S.G."/>
            <person name="Park S.C."/>
        </authorList>
    </citation>
    <scope>NUCLEOTIDE SEQUENCE</scope>
</reference>